<evidence type="ECO:0000313" key="5">
    <source>
        <dbReference type="EMBL" id="KXA22564.1"/>
    </source>
</evidence>
<sequence>MSILGFGVYQISDLEECERVVSAAIEVGYRSIDTAQIYRNEEAVGNTIKKSGIDKKEFFIMKK</sequence>
<proteinExistence type="inferred from homology"/>
<dbReference type="PANTHER" id="PTHR43827:SF3">
    <property type="entry name" value="NADP-DEPENDENT OXIDOREDUCTASE DOMAIN-CONTAINING PROTEIN"/>
    <property type="match status" value="1"/>
</dbReference>
<keyword evidence="6" id="KW-1185">Reference proteome</keyword>
<protein>
    <recommendedName>
        <fullName evidence="4">NADP-dependent oxidoreductase domain-containing protein</fullName>
    </recommendedName>
</protein>
<organism evidence="5 6">
    <name type="scientific">Fusobacterium nucleatum</name>
    <dbReference type="NCBI Taxonomy" id="851"/>
    <lineage>
        <taxon>Bacteria</taxon>
        <taxon>Fusobacteriati</taxon>
        <taxon>Fusobacteriota</taxon>
        <taxon>Fusobacteriia</taxon>
        <taxon>Fusobacteriales</taxon>
        <taxon>Fusobacteriaceae</taxon>
        <taxon>Fusobacterium</taxon>
    </lineage>
</organism>
<evidence type="ECO:0000256" key="3">
    <source>
        <dbReference type="ARBA" id="ARBA00023002"/>
    </source>
</evidence>
<dbReference type="InterPro" id="IPR018170">
    <property type="entry name" value="Aldo/ket_reductase_CS"/>
</dbReference>
<dbReference type="Pfam" id="PF00248">
    <property type="entry name" value="Aldo_ket_red"/>
    <property type="match status" value="1"/>
</dbReference>
<name>A0A133P1W8_FUSNU</name>
<dbReference type="PATRIC" id="fig|851.8.peg.901"/>
<dbReference type="GO" id="GO:0016616">
    <property type="term" value="F:oxidoreductase activity, acting on the CH-OH group of donors, NAD or NADP as acceptor"/>
    <property type="evidence" value="ECO:0007669"/>
    <property type="project" value="UniProtKB-ARBA"/>
</dbReference>
<accession>A0A133P1W8</accession>
<evidence type="ECO:0000256" key="1">
    <source>
        <dbReference type="ARBA" id="ARBA00007905"/>
    </source>
</evidence>
<dbReference type="InterPro" id="IPR023210">
    <property type="entry name" value="NADP_OxRdtase_dom"/>
</dbReference>
<feature type="domain" description="NADP-dependent oxidoreductase" evidence="4">
    <location>
        <begin position="5"/>
        <end position="63"/>
    </location>
</feature>
<dbReference type="STRING" id="1408287.GCA_000493815_00180"/>
<dbReference type="Proteomes" id="UP000070401">
    <property type="component" value="Unassembled WGS sequence"/>
</dbReference>
<dbReference type="InterPro" id="IPR020471">
    <property type="entry name" value="AKR"/>
</dbReference>
<keyword evidence="2" id="KW-0521">NADP</keyword>
<dbReference type="AlphaFoldDB" id="A0A133P1W8"/>
<evidence type="ECO:0000256" key="2">
    <source>
        <dbReference type="ARBA" id="ARBA00022857"/>
    </source>
</evidence>
<dbReference type="PANTHER" id="PTHR43827">
    <property type="entry name" value="2,5-DIKETO-D-GLUCONIC ACID REDUCTASE"/>
    <property type="match status" value="1"/>
</dbReference>
<dbReference type="PROSITE" id="PS00798">
    <property type="entry name" value="ALDOKETO_REDUCTASE_1"/>
    <property type="match status" value="1"/>
</dbReference>
<evidence type="ECO:0000313" key="6">
    <source>
        <dbReference type="Proteomes" id="UP000070401"/>
    </source>
</evidence>
<gene>
    <name evidence="5" type="ORF">HMPREF3221_00896</name>
</gene>
<comment type="caution">
    <text evidence="5">The sequence shown here is derived from an EMBL/GenBank/DDBJ whole genome shotgun (WGS) entry which is preliminary data.</text>
</comment>
<reference evidence="6" key="1">
    <citation type="submission" date="2016-01" db="EMBL/GenBank/DDBJ databases">
        <authorList>
            <person name="Mitreva M."/>
            <person name="Pepin K.H."/>
            <person name="Mihindukulasuriya K.A."/>
            <person name="Fulton R."/>
            <person name="Fronick C."/>
            <person name="O'Laughlin M."/>
            <person name="Miner T."/>
            <person name="Herter B."/>
            <person name="Rosa B.A."/>
            <person name="Cordes M."/>
            <person name="Tomlinson C."/>
            <person name="Wollam A."/>
            <person name="Palsikar V.B."/>
            <person name="Mardis E.R."/>
            <person name="Wilson R.K."/>
        </authorList>
    </citation>
    <scope>NUCLEOTIDE SEQUENCE [LARGE SCALE GENOMIC DNA]</scope>
    <source>
        <strain evidence="6">MJR7757B</strain>
    </source>
</reference>
<keyword evidence="3" id="KW-0560">Oxidoreductase</keyword>
<dbReference type="SUPFAM" id="SSF51430">
    <property type="entry name" value="NAD(P)-linked oxidoreductase"/>
    <property type="match status" value="1"/>
</dbReference>
<comment type="similarity">
    <text evidence="1">Belongs to the aldo/keto reductase family.</text>
</comment>
<dbReference type="EMBL" id="LRPY01000084">
    <property type="protein sequence ID" value="KXA22564.1"/>
    <property type="molecule type" value="Genomic_DNA"/>
</dbReference>
<evidence type="ECO:0000259" key="4">
    <source>
        <dbReference type="Pfam" id="PF00248"/>
    </source>
</evidence>
<dbReference type="InterPro" id="IPR036812">
    <property type="entry name" value="NAD(P)_OxRdtase_dom_sf"/>
</dbReference>
<dbReference type="Gene3D" id="3.20.20.100">
    <property type="entry name" value="NADP-dependent oxidoreductase domain"/>
    <property type="match status" value="1"/>
</dbReference>